<sequence>MSTPRDENDQQILADTGASDDQRDSLVSGNTDASDERDIVAPAPGNEDPDAERSLADEAPLDESEFPEPTLEEDDEPNAAPLEEDLSDLLPEQGHGPDDDESALVEYGEEEDGELAPTDAESRLDDEVVRVTGDDPDEDADPAAFDPIDADR</sequence>
<feature type="compositionally biased region" description="Low complexity" evidence="1">
    <location>
        <begin position="142"/>
        <end position="152"/>
    </location>
</feature>
<feature type="region of interest" description="Disordered" evidence="1">
    <location>
        <begin position="1"/>
        <end position="152"/>
    </location>
</feature>
<keyword evidence="3" id="KW-1185">Reference proteome</keyword>
<accession>A0AA37UMT5</accession>
<organism evidence="2 3">
    <name type="scientific">Arenivirga flava</name>
    <dbReference type="NCBI Taxonomy" id="1930060"/>
    <lineage>
        <taxon>Bacteria</taxon>
        <taxon>Bacillati</taxon>
        <taxon>Actinomycetota</taxon>
        <taxon>Actinomycetes</taxon>
        <taxon>Micrococcales</taxon>
        <taxon>Microbacteriaceae</taxon>
        <taxon>Arenivirga</taxon>
    </lineage>
</organism>
<evidence type="ECO:0000313" key="2">
    <source>
        <dbReference type="EMBL" id="GMA27756.1"/>
    </source>
</evidence>
<dbReference type="RefSeq" id="WP_284230600.1">
    <property type="nucleotide sequence ID" value="NZ_BSUL01000001.1"/>
</dbReference>
<dbReference type="Proteomes" id="UP001157160">
    <property type="component" value="Unassembled WGS sequence"/>
</dbReference>
<protein>
    <submittedName>
        <fullName evidence="2">Uncharacterized protein</fullName>
    </submittedName>
</protein>
<proteinExistence type="predicted"/>
<dbReference type="AlphaFoldDB" id="A0AA37UMT5"/>
<gene>
    <name evidence="2" type="ORF">GCM10025874_10090</name>
</gene>
<feature type="compositionally biased region" description="Acidic residues" evidence="1">
    <location>
        <begin position="98"/>
        <end position="114"/>
    </location>
</feature>
<name>A0AA37UMT5_9MICO</name>
<evidence type="ECO:0000313" key="3">
    <source>
        <dbReference type="Proteomes" id="UP001157160"/>
    </source>
</evidence>
<feature type="compositionally biased region" description="Acidic residues" evidence="1">
    <location>
        <begin position="59"/>
        <end position="87"/>
    </location>
</feature>
<feature type="compositionally biased region" description="Basic and acidic residues" evidence="1">
    <location>
        <begin position="120"/>
        <end position="133"/>
    </location>
</feature>
<evidence type="ECO:0000256" key="1">
    <source>
        <dbReference type="SAM" id="MobiDB-lite"/>
    </source>
</evidence>
<dbReference type="EMBL" id="BSUL01000001">
    <property type="protein sequence ID" value="GMA27756.1"/>
    <property type="molecule type" value="Genomic_DNA"/>
</dbReference>
<comment type="caution">
    <text evidence="2">The sequence shown here is derived from an EMBL/GenBank/DDBJ whole genome shotgun (WGS) entry which is preliminary data.</text>
</comment>
<reference evidence="2 3" key="1">
    <citation type="journal article" date="2014" name="Int. J. Syst. Evol. Microbiol.">
        <title>Complete genome sequence of Corynebacterium casei LMG S-19264T (=DSM 44701T), isolated from a smear-ripened cheese.</title>
        <authorList>
            <consortium name="US DOE Joint Genome Institute (JGI-PGF)"/>
            <person name="Walter F."/>
            <person name="Albersmeier A."/>
            <person name="Kalinowski J."/>
            <person name="Ruckert C."/>
        </authorList>
    </citation>
    <scope>NUCLEOTIDE SEQUENCE [LARGE SCALE GENOMIC DNA]</scope>
    <source>
        <strain evidence="2 3">NBRC 112289</strain>
    </source>
</reference>